<comment type="subcellular location">
    <subcellularLocation>
        <location evidence="1">Cell membrane</location>
        <topology evidence="1">Multi-pass membrane protein</topology>
    </subcellularLocation>
</comment>
<evidence type="ECO:0000313" key="8">
    <source>
        <dbReference type="Proteomes" id="UP001500635"/>
    </source>
</evidence>
<gene>
    <name evidence="7" type="ORF">GCM10023147_01750</name>
</gene>
<feature type="transmembrane region" description="Helical" evidence="5">
    <location>
        <begin position="335"/>
        <end position="355"/>
    </location>
</feature>
<protein>
    <submittedName>
        <fullName evidence="7">DHA2 family efflux MFS transporter permease subunit</fullName>
    </submittedName>
</protein>
<feature type="transmembrane region" description="Helical" evidence="5">
    <location>
        <begin position="49"/>
        <end position="68"/>
    </location>
</feature>
<dbReference type="Proteomes" id="UP001500635">
    <property type="component" value="Unassembled WGS sequence"/>
</dbReference>
<keyword evidence="4 5" id="KW-0472">Membrane</keyword>
<feature type="transmembrane region" description="Helical" evidence="5">
    <location>
        <begin position="406"/>
        <end position="425"/>
    </location>
</feature>
<evidence type="ECO:0000256" key="4">
    <source>
        <dbReference type="ARBA" id="ARBA00023136"/>
    </source>
</evidence>
<dbReference type="InterPro" id="IPR011701">
    <property type="entry name" value="MFS"/>
</dbReference>
<feature type="transmembrane region" description="Helical" evidence="5">
    <location>
        <begin position="202"/>
        <end position="222"/>
    </location>
</feature>
<feature type="transmembrane region" description="Helical" evidence="5">
    <location>
        <begin position="234"/>
        <end position="250"/>
    </location>
</feature>
<dbReference type="PANTHER" id="PTHR42718">
    <property type="entry name" value="MAJOR FACILITATOR SUPERFAMILY MULTIDRUG TRANSPORTER MFSC"/>
    <property type="match status" value="1"/>
</dbReference>
<feature type="transmembrane region" description="Helical" evidence="5">
    <location>
        <begin position="142"/>
        <end position="162"/>
    </location>
</feature>
<feature type="transmembrane region" description="Helical" evidence="5">
    <location>
        <begin position="470"/>
        <end position="491"/>
    </location>
</feature>
<keyword evidence="3 5" id="KW-1133">Transmembrane helix</keyword>
<evidence type="ECO:0000256" key="2">
    <source>
        <dbReference type="ARBA" id="ARBA00022692"/>
    </source>
</evidence>
<feature type="transmembrane region" description="Helical" evidence="5">
    <location>
        <begin position="168"/>
        <end position="190"/>
    </location>
</feature>
<comment type="caution">
    <text evidence="7">The sequence shown here is derived from an EMBL/GenBank/DDBJ whole genome shotgun (WGS) entry which is preliminary data.</text>
</comment>
<feature type="transmembrane region" description="Helical" evidence="5">
    <location>
        <begin position="270"/>
        <end position="291"/>
    </location>
</feature>
<evidence type="ECO:0000256" key="1">
    <source>
        <dbReference type="ARBA" id="ARBA00004651"/>
    </source>
</evidence>
<sequence length="514" mass="52254">MSISTTRARSPWAALGVLALAMLVIGLDAMVLTVALPSLSRELGATTSQLQWVTTVYPLVLGAFMVPFGALGDRLGRSRLLALSLLGFGAASALCAFSGSAAMLVVGRALLGLCAAAAMPLSMAVLPGLFPDPHERQRAMGVWMASSALGLPLGPILGGLLLRHFWWGSVFLINVPVAAVGAVAVWLMVPDSRGTVVPGARLDIPGVALSVVGFGSLVYAFTEAGERGWTSARFVGWLAVAVALLVLFVWRQLTTPHPLVRLELLRRRGFLAGTVLASATMLLLSGATFQLSQEFSAAFDADALGVGLRLLPIVGALIVGTRISDMAGRRLGRRTVAMASCVLLLAACGVQAVVADGSYGVYAIMSVLLGLGLGGVIPMAMAMATMDLDDSDAGSGSALLQAIRQIASALGVAVLGSAVAAAYGARLVGVTMPASVRAAAQGGVVAGTTSARRVAPDSVAGIVGAYQHGLAMSALVGCGVSVVLVALCLLIPAQSARGPADAEAGEHDEAARTA</sequence>
<feature type="transmembrane region" description="Helical" evidence="5">
    <location>
        <begin position="80"/>
        <end position="103"/>
    </location>
</feature>
<accession>A0ABP8J179</accession>
<keyword evidence="8" id="KW-1185">Reference proteome</keyword>
<evidence type="ECO:0000313" key="7">
    <source>
        <dbReference type="EMBL" id="GAA4383085.1"/>
    </source>
</evidence>
<evidence type="ECO:0000259" key="6">
    <source>
        <dbReference type="PROSITE" id="PS50850"/>
    </source>
</evidence>
<feature type="transmembrane region" description="Helical" evidence="5">
    <location>
        <begin position="361"/>
        <end position="385"/>
    </location>
</feature>
<organism evidence="7 8">
    <name type="scientific">Tsukamurella soli</name>
    <dbReference type="NCBI Taxonomy" id="644556"/>
    <lineage>
        <taxon>Bacteria</taxon>
        <taxon>Bacillati</taxon>
        <taxon>Actinomycetota</taxon>
        <taxon>Actinomycetes</taxon>
        <taxon>Mycobacteriales</taxon>
        <taxon>Tsukamurellaceae</taxon>
        <taxon>Tsukamurella</taxon>
    </lineage>
</organism>
<evidence type="ECO:0000256" key="3">
    <source>
        <dbReference type="ARBA" id="ARBA00022989"/>
    </source>
</evidence>
<dbReference type="PROSITE" id="PS50850">
    <property type="entry name" value="MFS"/>
    <property type="match status" value="1"/>
</dbReference>
<name>A0ABP8J179_9ACTN</name>
<dbReference type="Pfam" id="PF07690">
    <property type="entry name" value="MFS_1"/>
    <property type="match status" value="1"/>
</dbReference>
<dbReference type="InterPro" id="IPR036259">
    <property type="entry name" value="MFS_trans_sf"/>
</dbReference>
<feature type="transmembrane region" description="Helical" evidence="5">
    <location>
        <begin position="109"/>
        <end position="130"/>
    </location>
</feature>
<dbReference type="RefSeq" id="WP_344989559.1">
    <property type="nucleotide sequence ID" value="NZ_BAABFR010000002.1"/>
</dbReference>
<dbReference type="Gene3D" id="1.20.1250.20">
    <property type="entry name" value="MFS general substrate transporter like domains"/>
    <property type="match status" value="2"/>
</dbReference>
<proteinExistence type="predicted"/>
<dbReference type="SUPFAM" id="SSF103473">
    <property type="entry name" value="MFS general substrate transporter"/>
    <property type="match status" value="1"/>
</dbReference>
<keyword evidence="2 5" id="KW-0812">Transmembrane</keyword>
<evidence type="ECO:0000256" key="5">
    <source>
        <dbReference type="SAM" id="Phobius"/>
    </source>
</evidence>
<feature type="domain" description="Major facilitator superfamily (MFS) profile" evidence="6">
    <location>
        <begin position="14"/>
        <end position="459"/>
    </location>
</feature>
<dbReference type="PANTHER" id="PTHR42718:SF42">
    <property type="entry name" value="EXPORT PROTEIN"/>
    <property type="match status" value="1"/>
</dbReference>
<dbReference type="EMBL" id="BAABFR010000002">
    <property type="protein sequence ID" value="GAA4383085.1"/>
    <property type="molecule type" value="Genomic_DNA"/>
</dbReference>
<dbReference type="InterPro" id="IPR020846">
    <property type="entry name" value="MFS_dom"/>
</dbReference>
<reference evidence="8" key="1">
    <citation type="journal article" date="2019" name="Int. J. Syst. Evol. Microbiol.">
        <title>The Global Catalogue of Microorganisms (GCM) 10K type strain sequencing project: providing services to taxonomists for standard genome sequencing and annotation.</title>
        <authorList>
            <consortium name="The Broad Institute Genomics Platform"/>
            <consortium name="The Broad Institute Genome Sequencing Center for Infectious Disease"/>
            <person name="Wu L."/>
            <person name="Ma J."/>
        </authorList>
    </citation>
    <scope>NUCLEOTIDE SEQUENCE [LARGE SCALE GENOMIC DNA]</scope>
    <source>
        <strain evidence="8">JCM 17688</strain>
    </source>
</reference>
<feature type="transmembrane region" description="Helical" evidence="5">
    <location>
        <begin position="12"/>
        <end position="37"/>
    </location>
</feature>
<feature type="transmembrane region" description="Helical" evidence="5">
    <location>
        <begin position="303"/>
        <end position="323"/>
    </location>
</feature>